<dbReference type="Proteomes" id="UP000178636">
    <property type="component" value="Unassembled WGS sequence"/>
</dbReference>
<dbReference type="AlphaFoldDB" id="A0A1G2DC21"/>
<dbReference type="STRING" id="1798664.A3C93_01540"/>
<comment type="caution">
    <text evidence="1">The sequence shown here is derived from an EMBL/GenBank/DDBJ whole genome shotgun (WGS) entry which is preliminary data.</text>
</comment>
<protein>
    <recommendedName>
        <fullName evidence="3">FeS cluster biogenesis domain-containing protein</fullName>
    </recommendedName>
</protein>
<organism evidence="1 2">
    <name type="scientific">Candidatus Lloydbacteria bacterium RIFCSPHIGHO2_02_FULL_54_17</name>
    <dbReference type="NCBI Taxonomy" id="1798664"/>
    <lineage>
        <taxon>Bacteria</taxon>
        <taxon>Candidatus Lloydiibacteriota</taxon>
    </lineage>
</organism>
<evidence type="ECO:0000313" key="1">
    <source>
        <dbReference type="EMBL" id="OGZ11012.1"/>
    </source>
</evidence>
<evidence type="ECO:0008006" key="3">
    <source>
        <dbReference type="Google" id="ProtNLM"/>
    </source>
</evidence>
<proteinExistence type="predicted"/>
<sequence length="111" mass="12010">MFQVTETAAKYILGSLSPVDKDKPVRISFTTTKGCGDKKLAITPGAMVTWDDSVLHDHGLVAIANLKEHQELSGGTLDLEVDGLNRRLIVRSERLLSCGCGTSYSTKKSDT</sequence>
<dbReference type="EMBL" id="MHLO01000041">
    <property type="protein sequence ID" value="OGZ11012.1"/>
    <property type="molecule type" value="Genomic_DNA"/>
</dbReference>
<dbReference type="SUPFAM" id="SSF89360">
    <property type="entry name" value="HesB-like domain"/>
    <property type="match status" value="1"/>
</dbReference>
<dbReference type="Gene3D" id="2.60.300.12">
    <property type="entry name" value="HesB-like domain"/>
    <property type="match status" value="1"/>
</dbReference>
<reference evidence="1 2" key="1">
    <citation type="journal article" date="2016" name="Nat. Commun.">
        <title>Thousands of microbial genomes shed light on interconnected biogeochemical processes in an aquifer system.</title>
        <authorList>
            <person name="Anantharaman K."/>
            <person name="Brown C.T."/>
            <person name="Hug L.A."/>
            <person name="Sharon I."/>
            <person name="Castelle C.J."/>
            <person name="Probst A.J."/>
            <person name="Thomas B.C."/>
            <person name="Singh A."/>
            <person name="Wilkins M.J."/>
            <person name="Karaoz U."/>
            <person name="Brodie E.L."/>
            <person name="Williams K.H."/>
            <person name="Hubbard S.S."/>
            <person name="Banfield J.F."/>
        </authorList>
    </citation>
    <scope>NUCLEOTIDE SEQUENCE [LARGE SCALE GENOMIC DNA]</scope>
</reference>
<evidence type="ECO:0000313" key="2">
    <source>
        <dbReference type="Proteomes" id="UP000178636"/>
    </source>
</evidence>
<gene>
    <name evidence="1" type="ORF">A3C93_01540</name>
</gene>
<accession>A0A1G2DC21</accession>
<dbReference type="InterPro" id="IPR035903">
    <property type="entry name" value="HesB-like_dom_sf"/>
</dbReference>
<name>A0A1G2DC21_9BACT</name>